<dbReference type="Proteomes" id="UP000283090">
    <property type="component" value="Unassembled WGS sequence"/>
</dbReference>
<feature type="region of interest" description="Disordered" evidence="1">
    <location>
        <begin position="1"/>
        <end position="28"/>
    </location>
</feature>
<reference evidence="2 3" key="1">
    <citation type="submission" date="2019-01" db="EMBL/GenBank/DDBJ databases">
        <title>Intercellular communication is required for trap formation in the nematode-trapping fungus Duddingtonia flagrans.</title>
        <authorList>
            <person name="Youssar L."/>
            <person name="Wernet V."/>
            <person name="Hensel N."/>
            <person name="Hildebrandt H.-G."/>
            <person name="Fischer R."/>
        </authorList>
    </citation>
    <scope>NUCLEOTIDE SEQUENCE [LARGE SCALE GENOMIC DNA]</scope>
    <source>
        <strain evidence="2 3">CBS H-5679</strain>
    </source>
</reference>
<dbReference type="AlphaFoldDB" id="A0A437AGJ8"/>
<dbReference type="EMBL" id="SAEB01000001">
    <property type="protein sequence ID" value="RVD90230.1"/>
    <property type="molecule type" value="Genomic_DNA"/>
</dbReference>
<accession>A0A437AGJ8</accession>
<feature type="compositionally biased region" description="Low complexity" evidence="1">
    <location>
        <begin position="471"/>
        <end position="481"/>
    </location>
</feature>
<feature type="region of interest" description="Disordered" evidence="1">
    <location>
        <begin position="457"/>
        <end position="481"/>
    </location>
</feature>
<feature type="compositionally biased region" description="Polar residues" evidence="1">
    <location>
        <begin position="459"/>
        <end position="470"/>
    </location>
</feature>
<proteinExistence type="predicted"/>
<sequence length="677" mass="74899">MPSFLQRIGLKKRKPGKNKLGKTADLPTSAVTRDAESIPAVLAPRRSFDSRASGSIISIPRSVEDFEDFKPWKKKKNKGKQAHRGNADITEQMRRDFIALQHKIDRIEAHVVPKTPPDAFNLDDLNTAVTTNAIRTFVECAMVVYEEGKDPDVLTDSVPETPDDIRNAFVKALERCNDPEFLFRLSQKILQKYSTTYGPKTTDAGPSEQQDLRSDGASEPSSKPMQTILLPQIEYRPRRRHENEVCLSVSRPYRLSPILQQFIPASELKSKPDLIRGELRRIDASPPNTIRTFSSPIDQVSNRASQEPKYLGLHDLYAENCIERLENQASEMANLPRTYTENVAVERIGSRPQIEATVSRPNTLTKPDEPCFKSSPEDLSIDDETLDLEILPISRASLTSSLGPLPQKTPHDSRVPLSFTDNPIVLPMSFPDPSFDEVLSEDEEESDVDLGCSIRYDGQNPQQASPLTISEPQLEPGPEEQGMQVLDTDRIRIGGDPCCVSVSSECGFCVDNDQADDGEEEDDRNWDDEAAAHLRAIHLLILLKVLAKRQNESQGSIQTNQSSSSSSRSPTPSDSSEASGSGSNSSTTSQSISVSDSNGTKPGGSSKKRPRENDPNENGNNPNGPPQKKLAIDMIRDTLKRFACPFARGKPNEHSGCQMINRQNLSGLKLVSLFLAQ</sequence>
<dbReference type="VEuPathDB" id="FungiDB:DFL_001205"/>
<protein>
    <submittedName>
        <fullName evidence="2">Uncharacterized protein</fullName>
    </submittedName>
</protein>
<dbReference type="GeneID" id="93583516"/>
<dbReference type="OrthoDB" id="10322820at2759"/>
<feature type="compositionally biased region" description="Low complexity" evidence="1">
    <location>
        <begin position="553"/>
        <end position="597"/>
    </location>
</feature>
<evidence type="ECO:0000313" key="3">
    <source>
        <dbReference type="Proteomes" id="UP000283090"/>
    </source>
</evidence>
<evidence type="ECO:0000256" key="1">
    <source>
        <dbReference type="SAM" id="MobiDB-lite"/>
    </source>
</evidence>
<name>A0A437AGJ8_ARTFL</name>
<comment type="caution">
    <text evidence="2">The sequence shown here is derived from an EMBL/GenBank/DDBJ whole genome shotgun (WGS) entry which is preliminary data.</text>
</comment>
<feature type="region of interest" description="Disordered" evidence="1">
    <location>
        <begin position="196"/>
        <end position="224"/>
    </location>
</feature>
<dbReference type="RefSeq" id="XP_067495774.1">
    <property type="nucleotide sequence ID" value="XM_067629789.1"/>
</dbReference>
<keyword evidence="3" id="KW-1185">Reference proteome</keyword>
<organism evidence="2 3">
    <name type="scientific">Arthrobotrys flagrans</name>
    <name type="common">Nematode-trapping fungus</name>
    <name type="synonym">Trichothecium flagrans</name>
    <dbReference type="NCBI Taxonomy" id="97331"/>
    <lineage>
        <taxon>Eukaryota</taxon>
        <taxon>Fungi</taxon>
        <taxon>Dikarya</taxon>
        <taxon>Ascomycota</taxon>
        <taxon>Pezizomycotina</taxon>
        <taxon>Orbiliomycetes</taxon>
        <taxon>Orbiliales</taxon>
        <taxon>Orbiliaceae</taxon>
        <taxon>Arthrobotrys</taxon>
    </lineage>
</organism>
<feature type="region of interest" description="Disordered" evidence="1">
    <location>
        <begin position="360"/>
        <end position="379"/>
    </location>
</feature>
<evidence type="ECO:0000313" key="2">
    <source>
        <dbReference type="EMBL" id="RVD90230.1"/>
    </source>
</evidence>
<feature type="compositionally biased region" description="Basic residues" evidence="1">
    <location>
        <begin position="9"/>
        <end position="20"/>
    </location>
</feature>
<feature type="region of interest" description="Disordered" evidence="1">
    <location>
        <begin position="553"/>
        <end position="629"/>
    </location>
</feature>
<gene>
    <name evidence="2" type="ORF">DFL_001205</name>
</gene>